<protein>
    <submittedName>
        <fullName evidence="2">Uncharacterized protein</fullName>
    </submittedName>
</protein>
<name>A0ABN9UR39_9DINO</name>
<evidence type="ECO:0000256" key="1">
    <source>
        <dbReference type="SAM" id="MobiDB-lite"/>
    </source>
</evidence>
<feature type="compositionally biased region" description="Basic and acidic residues" evidence="1">
    <location>
        <begin position="147"/>
        <end position="156"/>
    </location>
</feature>
<accession>A0ABN9UR39</accession>
<evidence type="ECO:0000313" key="2">
    <source>
        <dbReference type="EMBL" id="CAK0862471.1"/>
    </source>
</evidence>
<feature type="compositionally biased region" description="Basic residues" evidence="1">
    <location>
        <begin position="157"/>
        <end position="167"/>
    </location>
</feature>
<dbReference type="EMBL" id="CAUYUJ010016165">
    <property type="protein sequence ID" value="CAK0862471.1"/>
    <property type="molecule type" value="Genomic_DNA"/>
</dbReference>
<feature type="region of interest" description="Disordered" evidence="1">
    <location>
        <begin position="121"/>
        <end position="167"/>
    </location>
</feature>
<proteinExistence type="predicted"/>
<feature type="region of interest" description="Disordered" evidence="1">
    <location>
        <begin position="16"/>
        <end position="36"/>
    </location>
</feature>
<evidence type="ECO:0000313" key="3">
    <source>
        <dbReference type="Proteomes" id="UP001189429"/>
    </source>
</evidence>
<gene>
    <name evidence="2" type="ORF">PCOR1329_LOCUS50879</name>
</gene>
<comment type="caution">
    <text evidence="2">The sequence shown here is derived from an EMBL/GenBank/DDBJ whole genome shotgun (WGS) entry which is preliminary data.</text>
</comment>
<sequence>MLQECVPILPHGALGSPALPARTAGSGSCSEDKMEGPPKVEVGVLITQMEKGTFVARGSMPEEMVALVEKYKLDHRATERLVESLRDRKDTRRQDLKDLDIRLSSAERPSGLLMKLLQGLDADGKLPPAPRSLGLPGSAGGHHPHRDRADDEDRRHNRDRRSRSRRR</sequence>
<organism evidence="2 3">
    <name type="scientific">Prorocentrum cordatum</name>
    <dbReference type="NCBI Taxonomy" id="2364126"/>
    <lineage>
        <taxon>Eukaryota</taxon>
        <taxon>Sar</taxon>
        <taxon>Alveolata</taxon>
        <taxon>Dinophyceae</taxon>
        <taxon>Prorocentrales</taxon>
        <taxon>Prorocentraceae</taxon>
        <taxon>Prorocentrum</taxon>
    </lineage>
</organism>
<dbReference type="Proteomes" id="UP001189429">
    <property type="component" value="Unassembled WGS sequence"/>
</dbReference>
<keyword evidence="3" id="KW-1185">Reference proteome</keyword>
<reference evidence="2" key="1">
    <citation type="submission" date="2023-10" db="EMBL/GenBank/DDBJ databases">
        <authorList>
            <person name="Chen Y."/>
            <person name="Shah S."/>
            <person name="Dougan E. K."/>
            <person name="Thang M."/>
            <person name="Chan C."/>
        </authorList>
    </citation>
    <scope>NUCLEOTIDE SEQUENCE [LARGE SCALE GENOMIC DNA]</scope>
</reference>